<protein>
    <submittedName>
        <fullName evidence="5">Uncharacterized protein</fullName>
    </submittedName>
</protein>
<keyword evidence="1 3" id="KW-0853">WD repeat</keyword>
<dbReference type="SMART" id="SM00320">
    <property type="entry name" value="WD40"/>
    <property type="match status" value="2"/>
</dbReference>
<dbReference type="SUPFAM" id="SSF50978">
    <property type="entry name" value="WD40 repeat-like"/>
    <property type="match status" value="1"/>
</dbReference>
<reference evidence="5" key="1">
    <citation type="journal article" date="2020" name="New Phytol.">
        <title>Comparative genomics reveals dynamic genome evolution in host specialist ectomycorrhizal fungi.</title>
        <authorList>
            <person name="Lofgren L.A."/>
            <person name="Nguyen N.H."/>
            <person name="Vilgalys R."/>
            <person name="Ruytinx J."/>
            <person name="Liao H.L."/>
            <person name="Branco S."/>
            <person name="Kuo A."/>
            <person name="LaButti K."/>
            <person name="Lipzen A."/>
            <person name="Andreopoulos W."/>
            <person name="Pangilinan J."/>
            <person name="Riley R."/>
            <person name="Hundley H."/>
            <person name="Na H."/>
            <person name="Barry K."/>
            <person name="Grigoriev I.V."/>
            <person name="Stajich J.E."/>
            <person name="Kennedy P.G."/>
        </authorList>
    </citation>
    <scope>NUCLEOTIDE SEQUENCE</scope>
    <source>
        <strain evidence="5">DOB743</strain>
    </source>
</reference>
<dbReference type="EMBL" id="JABBWD010000016">
    <property type="protein sequence ID" value="KAG1778435.1"/>
    <property type="molecule type" value="Genomic_DNA"/>
</dbReference>
<dbReference type="Gene3D" id="2.130.10.10">
    <property type="entry name" value="YVTN repeat-like/Quinoprotein amine dehydrogenase"/>
    <property type="match status" value="1"/>
</dbReference>
<feature type="repeat" description="WD" evidence="3">
    <location>
        <begin position="68"/>
        <end position="99"/>
    </location>
</feature>
<feature type="region of interest" description="Disordered" evidence="4">
    <location>
        <begin position="160"/>
        <end position="186"/>
    </location>
</feature>
<keyword evidence="2" id="KW-0677">Repeat</keyword>
<dbReference type="PANTHER" id="PTHR19879">
    <property type="entry name" value="TRANSCRIPTION INITIATION FACTOR TFIID"/>
    <property type="match status" value="1"/>
</dbReference>
<accession>A0A9P6ZX71</accession>
<proteinExistence type="predicted"/>
<dbReference type="Proteomes" id="UP000714275">
    <property type="component" value="Unassembled WGS sequence"/>
</dbReference>
<feature type="compositionally biased region" description="Basic and acidic residues" evidence="4">
    <location>
        <begin position="162"/>
        <end position="171"/>
    </location>
</feature>
<feature type="region of interest" description="Disordered" evidence="4">
    <location>
        <begin position="239"/>
        <end position="320"/>
    </location>
</feature>
<evidence type="ECO:0000313" key="5">
    <source>
        <dbReference type="EMBL" id="KAG1778435.1"/>
    </source>
</evidence>
<organism evidence="5 6">
    <name type="scientific">Suillus placidus</name>
    <dbReference type="NCBI Taxonomy" id="48579"/>
    <lineage>
        <taxon>Eukaryota</taxon>
        <taxon>Fungi</taxon>
        <taxon>Dikarya</taxon>
        <taxon>Basidiomycota</taxon>
        <taxon>Agaricomycotina</taxon>
        <taxon>Agaricomycetes</taxon>
        <taxon>Agaricomycetidae</taxon>
        <taxon>Boletales</taxon>
        <taxon>Suillineae</taxon>
        <taxon>Suillaceae</taxon>
        <taxon>Suillus</taxon>
    </lineage>
</organism>
<dbReference type="PROSITE" id="PS50082">
    <property type="entry name" value="WD_REPEATS_2"/>
    <property type="match status" value="2"/>
</dbReference>
<dbReference type="InterPro" id="IPR015943">
    <property type="entry name" value="WD40/YVTN_repeat-like_dom_sf"/>
</dbReference>
<dbReference type="OrthoDB" id="2687519at2759"/>
<feature type="repeat" description="WD" evidence="3">
    <location>
        <begin position="23"/>
        <end position="64"/>
    </location>
</feature>
<evidence type="ECO:0000256" key="3">
    <source>
        <dbReference type="PROSITE-ProRule" id="PRU00221"/>
    </source>
</evidence>
<feature type="compositionally biased region" description="Polar residues" evidence="4">
    <location>
        <begin position="270"/>
        <end position="282"/>
    </location>
</feature>
<dbReference type="InterPro" id="IPR001680">
    <property type="entry name" value="WD40_rpt"/>
</dbReference>
<feature type="compositionally biased region" description="Basic residues" evidence="4">
    <location>
        <begin position="252"/>
        <end position="265"/>
    </location>
</feature>
<keyword evidence="6" id="KW-1185">Reference proteome</keyword>
<comment type="caution">
    <text evidence="5">The sequence shown here is derived from an EMBL/GenBank/DDBJ whole genome shotgun (WGS) entry which is preliminary data.</text>
</comment>
<dbReference type="PROSITE" id="PS50294">
    <property type="entry name" value="WD_REPEATS_REGION"/>
    <property type="match status" value="2"/>
</dbReference>
<evidence type="ECO:0000256" key="4">
    <source>
        <dbReference type="SAM" id="MobiDB-lite"/>
    </source>
</evidence>
<name>A0A9P6ZX71_9AGAM</name>
<evidence type="ECO:0000256" key="2">
    <source>
        <dbReference type="ARBA" id="ARBA00022737"/>
    </source>
</evidence>
<gene>
    <name evidence="5" type="ORF">EV702DRAFT_180824</name>
</gene>
<dbReference type="PROSITE" id="PS00678">
    <property type="entry name" value="WD_REPEATS_1"/>
    <property type="match status" value="2"/>
</dbReference>
<evidence type="ECO:0000313" key="6">
    <source>
        <dbReference type="Proteomes" id="UP000714275"/>
    </source>
</evidence>
<dbReference type="AlphaFoldDB" id="A0A9P6ZX71"/>
<feature type="compositionally biased region" description="Polar residues" evidence="4">
    <location>
        <begin position="301"/>
        <end position="320"/>
    </location>
</feature>
<dbReference type="Pfam" id="PF00400">
    <property type="entry name" value="WD40"/>
    <property type="match status" value="2"/>
</dbReference>
<dbReference type="PANTHER" id="PTHR19879:SF9">
    <property type="entry name" value="TRANSCRIPTION INITIATION FACTOR TFIID SUBUNIT 5"/>
    <property type="match status" value="1"/>
</dbReference>
<sequence length="348" mass="38322">MEKRLSPGITRLGHGVQRLGNVLDGHTLSVQSIAISPNGRILASASLDNTARLWNLDTNQPISSPLLHAHFVNSVSFSADGKLLATGCHDDNAYTWDVSAIVKEAGLDELLLDQRDKSLLTADATRRPVRPFDFSGDATPRPVRQPIKVPQRRVPQGFFDGLPDRAPDSAPHRLHPQSRASHVSTLSGKFSSLFRRPDAHNTSSRPRVFHWIRNRLTARPSTSADIELHERPSAVVDVPYCQAKRRDASAREKRRPTTRPTKRRILYNATAGSSRPPNNTVTQQSSSAAQAQSSSQPHPAVSTSTTPPVVANTNSTTNPNVTIIHAGRWTRFWLFICCASTEYTDGHH</sequence>
<dbReference type="InterPro" id="IPR036322">
    <property type="entry name" value="WD40_repeat_dom_sf"/>
</dbReference>
<evidence type="ECO:0000256" key="1">
    <source>
        <dbReference type="ARBA" id="ARBA00022574"/>
    </source>
</evidence>
<dbReference type="InterPro" id="IPR019775">
    <property type="entry name" value="WD40_repeat_CS"/>
</dbReference>
<feature type="compositionally biased region" description="Low complexity" evidence="4">
    <location>
        <begin position="283"/>
        <end position="296"/>
    </location>
</feature>